<comment type="catalytic activity">
    <reaction evidence="4">
        <text>RNA(n) + a ribonucleoside 5'-triphosphate = RNA(n+1) + diphosphate</text>
        <dbReference type="Rhea" id="RHEA:21248"/>
        <dbReference type="Rhea" id="RHEA-COMP:14527"/>
        <dbReference type="Rhea" id="RHEA-COMP:17342"/>
        <dbReference type="ChEBI" id="CHEBI:33019"/>
        <dbReference type="ChEBI" id="CHEBI:61557"/>
        <dbReference type="ChEBI" id="CHEBI:140395"/>
        <dbReference type="EC" id="2.7.7.48"/>
    </reaction>
</comment>
<evidence type="ECO:0000256" key="4">
    <source>
        <dbReference type="RuleBase" id="RU363062"/>
    </source>
</evidence>
<dbReference type="Gene3D" id="3.30.70.270">
    <property type="match status" value="1"/>
</dbReference>
<dbReference type="CDD" id="cd23179">
    <property type="entry name" value="ps_ssRNAv_Tolivirales_RdRp"/>
    <property type="match status" value="1"/>
</dbReference>
<keyword evidence="1 4" id="KW-0808">Transferase</keyword>
<sequence>MIFPRSPRYNLALASFLKPFEHWLWGYLTARRLFNGSRTRVVAKGLGMTARAGLIAKKMKSLDDCVVFEVDGSAFEAHVDTWQLQQEHAVYLAAHRGDPELHVLLRRQLVNEGVTAGGVRFSRAGGRASGDFNTGMGNTLIMLAVVVAVCKHLQVKFDVLVDGDNALVFLRGGDSARVVRCFAPLALLFSGHEMVLERPVRLMEHVRFGQCAPVELSPGRWRMVRDWVKVISQMTSNHAHLQQLAFVGPYLRGVAECELSLHVGVPVSQAFAARLLHLTEHHRAVDEHFYRDYQALGVDVDRRAQAKFVEPTTLARESFSRAFGLEPDAQLAVERYLSGLSLELKPWVTEESPWEDELLSSRPGLVDKFYGVWE</sequence>
<evidence type="ECO:0000259" key="5">
    <source>
        <dbReference type="PROSITE" id="PS50507"/>
    </source>
</evidence>
<dbReference type="PROSITE" id="PS50507">
    <property type="entry name" value="RDRP_SSRNA_POS"/>
    <property type="match status" value="1"/>
</dbReference>
<reference evidence="6" key="1">
    <citation type="submission" date="2019-05" db="EMBL/GenBank/DDBJ databases">
        <title>Metatranscriptomic reconstruction reveals RNA viruses with the potential to shape carbon cycling in soil.</title>
        <authorList>
            <person name="Starr E.P."/>
            <person name="Nuccio E."/>
            <person name="Pett-Ridge J."/>
            <person name="Banfield J.F."/>
            <person name="Firestone M.K."/>
        </authorList>
    </citation>
    <scope>NUCLEOTIDE SEQUENCE</scope>
    <source>
        <strain evidence="6">H2_Rhizo_Litter_7_scaffold_4359</strain>
    </source>
</reference>
<gene>
    <name evidence="6" type="ORF">H2RhizoLitter74359_000001</name>
</gene>
<keyword evidence="3 4" id="KW-0693">Viral RNA replication</keyword>
<protein>
    <recommendedName>
        <fullName evidence="4">RNA-directed RNA polymerase</fullName>
        <ecNumber evidence="4">2.7.7.48</ecNumber>
    </recommendedName>
</protein>
<dbReference type="InterPro" id="IPR007094">
    <property type="entry name" value="RNA-dir_pol_PSvirus"/>
</dbReference>
<organism evidence="6">
    <name type="scientific">Riboviria sp</name>
    <dbReference type="NCBI Taxonomy" id="2585031"/>
    <lineage>
        <taxon>Viruses</taxon>
        <taxon>Riboviria</taxon>
    </lineage>
</organism>
<dbReference type="EMBL" id="MN033070">
    <property type="protein sequence ID" value="QDH86969.1"/>
    <property type="molecule type" value="Genomic_DNA"/>
</dbReference>
<dbReference type="SUPFAM" id="SSF56672">
    <property type="entry name" value="DNA/RNA polymerases"/>
    <property type="match status" value="1"/>
</dbReference>
<dbReference type="GO" id="GO:0003723">
    <property type="term" value="F:RNA binding"/>
    <property type="evidence" value="ECO:0007669"/>
    <property type="project" value="InterPro"/>
</dbReference>
<keyword evidence="4" id="KW-0547">Nucleotide-binding</keyword>
<evidence type="ECO:0000256" key="2">
    <source>
        <dbReference type="ARBA" id="ARBA00022695"/>
    </source>
</evidence>
<dbReference type="InterPro" id="IPR002166">
    <property type="entry name" value="RNA_pol_HCV"/>
</dbReference>
<dbReference type="EC" id="2.7.7.48" evidence="4"/>
<dbReference type="GO" id="GO:0003968">
    <property type="term" value="F:RNA-directed RNA polymerase activity"/>
    <property type="evidence" value="ECO:0007669"/>
    <property type="project" value="UniProtKB-KW"/>
</dbReference>
<feature type="domain" description="RdRp catalytic" evidence="5">
    <location>
        <begin position="65"/>
        <end position="178"/>
    </location>
</feature>
<evidence type="ECO:0000256" key="1">
    <source>
        <dbReference type="ARBA" id="ARBA00022679"/>
    </source>
</evidence>
<dbReference type="InterPro" id="IPR043128">
    <property type="entry name" value="Rev_trsase/Diguanyl_cyclase"/>
</dbReference>
<keyword evidence="4 6" id="KW-0696">RNA-directed RNA polymerase</keyword>
<dbReference type="GO" id="GO:0039694">
    <property type="term" value="P:viral RNA genome replication"/>
    <property type="evidence" value="ECO:0007669"/>
    <property type="project" value="InterPro"/>
</dbReference>
<proteinExistence type="predicted"/>
<evidence type="ECO:0000256" key="3">
    <source>
        <dbReference type="ARBA" id="ARBA00022953"/>
    </source>
</evidence>
<accession>A0A514D039</accession>
<dbReference type="GO" id="GO:0000166">
    <property type="term" value="F:nucleotide binding"/>
    <property type="evidence" value="ECO:0007669"/>
    <property type="project" value="UniProtKB-KW"/>
</dbReference>
<name>A0A514D039_9VIRU</name>
<evidence type="ECO:0000313" key="6">
    <source>
        <dbReference type="EMBL" id="QDH86969.1"/>
    </source>
</evidence>
<dbReference type="Pfam" id="PF00998">
    <property type="entry name" value="RdRP_3"/>
    <property type="match status" value="1"/>
</dbReference>
<dbReference type="InterPro" id="IPR043502">
    <property type="entry name" value="DNA/RNA_pol_sf"/>
</dbReference>
<keyword evidence="2 4" id="KW-0548">Nucleotidyltransferase</keyword>